<organism evidence="2 3">
    <name type="scientific">Elaeophora elaphi</name>
    <dbReference type="NCBI Taxonomy" id="1147741"/>
    <lineage>
        <taxon>Eukaryota</taxon>
        <taxon>Metazoa</taxon>
        <taxon>Ecdysozoa</taxon>
        <taxon>Nematoda</taxon>
        <taxon>Chromadorea</taxon>
        <taxon>Rhabditida</taxon>
        <taxon>Spirurina</taxon>
        <taxon>Spiruromorpha</taxon>
        <taxon>Filarioidea</taxon>
        <taxon>Onchocercidae</taxon>
        <taxon>Elaeophora</taxon>
    </lineage>
</organism>
<protein>
    <submittedName>
        <fullName evidence="3">Uncharacterized protein</fullName>
    </submittedName>
</protein>
<evidence type="ECO:0000313" key="3">
    <source>
        <dbReference type="WBParaSite" id="EEL_0000212301-mRNA-1"/>
    </source>
</evidence>
<dbReference type="WBParaSite" id="EEL_0000212301-mRNA-1">
    <property type="protein sequence ID" value="EEL_0000212301-mRNA-1"/>
    <property type="gene ID" value="EEL_0000212301"/>
</dbReference>
<feature type="chain" id="PRO_5006447590" evidence="1">
    <location>
        <begin position="29"/>
        <end position="113"/>
    </location>
</feature>
<evidence type="ECO:0000313" key="2">
    <source>
        <dbReference type="Proteomes" id="UP000050640"/>
    </source>
</evidence>
<proteinExistence type="predicted"/>
<keyword evidence="2" id="KW-1185">Reference proteome</keyword>
<reference evidence="3" key="1">
    <citation type="submission" date="2017-02" db="UniProtKB">
        <authorList>
            <consortium name="WormBaseParasite"/>
        </authorList>
    </citation>
    <scope>IDENTIFICATION</scope>
</reference>
<accession>A0A0R3RKW4</accession>
<dbReference type="AlphaFoldDB" id="A0A0R3RKW4"/>
<feature type="signal peptide" evidence="1">
    <location>
        <begin position="1"/>
        <end position="28"/>
    </location>
</feature>
<name>A0A0R3RKW4_9BILA</name>
<keyword evidence="1" id="KW-0732">Signal</keyword>
<evidence type="ECO:0000256" key="1">
    <source>
        <dbReference type="SAM" id="SignalP"/>
    </source>
</evidence>
<sequence>MSHSTSPLLALFFSLLIVLLAFLQQNAADQLKFLESFNNNNSMNNWLHDFVRRGKGSVSKLPFEEIFIDQSDGNPSQIATAATVAAANTLTESNANIVKIGSDVGCLLILDEN</sequence>
<dbReference type="Proteomes" id="UP000050640">
    <property type="component" value="Unplaced"/>
</dbReference>